<dbReference type="RefSeq" id="WP_128213732.1">
    <property type="nucleotide sequence ID" value="NZ_CP025746.1"/>
</dbReference>
<evidence type="ECO:0008006" key="4">
    <source>
        <dbReference type="Google" id="ProtNLM"/>
    </source>
</evidence>
<feature type="transmembrane region" description="Helical" evidence="1">
    <location>
        <begin position="353"/>
        <end position="370"/>
    </location>
</feature>
<keyword evidence="1" id="KW-1133">Transmembrane helix</keyword>
<keyword evidence="1" id="KW-0472">Membrane</keyword>
<keyword evidence="3" id="KW-1185">Reference proteome</keyword>
<feature type="transmembrane region" description="Helical" evidence="1">
    <location>
        <begin position="12"/>
        <end position="31"/>
    </location>
</feature>
<name>A0A410DVB3_9CLOT</name>
<evidence type="ECO:0000313" key="2">
    <source>
        <dbReference type="EMBL" id="QAA33000.1"/>
    </source>
</evidence>
<dbReference type="KEGG" id="cmah:C1I91_15880"/>
<evidence type="ECO:0000313" key="3">
    <source>
        <dbReference type="Proteomes" id="UP000286268"/>
    </source>
</evidence>
<evidence type="ECO:0000256" key="1">
    <source>
        <dbReference type="SAM" id="Phobius"/>
    </source>
</evidence>
<feature type="transmembrane region" description="Helical" evidence="1">
    <location>
        <begin position="231"/>
        <end position="254"/>
    </location>
</feature>
<dbReference type="EMBL" id="CP025746">
    <property type="protein sequence ID" value="QAA33000.1"/>
    <property type="molecule type" value="Genomic_DNA"/>
</dbReference>
<feature type="transmembrane region" description="Helical" evidence="1">
    <location>
        <begin position="315"/>
        <end position="333"/>
    </location>
</feature>
<dbReference type="Proteomes" id="UP000286268">
    <property type="component" value="Chromosome"/>
</dbReference>
<accession>A0A410DVB3</accession>
<keyword evidence="1" id="KW-0812">Transmembrane</keyword>
<sequence length="381" mass="44305">MRIIINELKKVLNIKSILILSLILFVMYNFFIGSRTTPINDIYATTAARLIKERGYNLEEKDLSYLKNLREPIKLEIDKCLNEDMETKSLGITSYEKLIEFRSDRKNWTNEKLSKLVDNAYFKDKEYLFDEIEGIDFFIDKLENKNEFKGSYGSELRNNRVAEVKAKKYYNDILPASIYYRYNDFICYSNLLIIVSIVFMLAPIFTKDKMRNVEVLQYTTKRGRSVYKDKLLTSIIATTIITTIELGGLLELFFSRDNKIKLFFHSSINSFMNPYPNWFDLNLLQFIICTIIITYIVAFAITMFICYISRKANRYITLIGCSVLLVLALGKIVTNDIIENFGVGNILQAKLLVPSFIGIITLIGIVLTLIKYKKERKLDIV</sequence>
<feature type="transmembrane region" description="Helical" evidence="1">
    <location>
        <begin position="188"/>
        <end position="206"/>
    </location>
</feature>
<feature type="transmembrane region" description="Helical" evidence="1">
    <location>
        <begin position="283"/>
        <end position="308"/>
    </location>
</feature>
<proteinExistence type="predicted"/>
<gene>
    <name evidence="2" type="ORF">C1I91_15880</name>
</gene>
<dbReference type="AlphaFoldDB" id="A0A410DVB3"/>
<dbReference type="OrthoDB" id="2199615at2"/>
<organism evidence="2 3">
    <name type="scientific">Clostridium manihotivorum</name>
    <dbReference type="NCBI Taxonomy" id="2320868"/>
    <lineage>
        <taxon>Bacteria</taxon>
        <taxon>Bacillati</taxon>
        <taxon>Bacillota</taxon>
        <taxon>Clostridia</taxon>
        <taxon>Eubacteriales</taxon>
        <taxon>Clostridiaceae</taxon>
        <taxon>Clostridium</taxon>
    </lineage>
</organism>
<protein>
    <recommendedName>
        <fullName evidence="4">ABC-2 family transporter protein</fullName>
    </recommendedName>
</protein>
<reference evidence="2 3" key="1">
    <citation type="submission" date="2018-01" db="EMBL/GenBank/DDBJ databases">
        <title>Genome Sequencing and Assembly of Anaerobacter polyendosporus strain CT4.</title>
        <authorList>
            <person name="Tachaapaikoon C."/>
            <person name="Sutheeworapong S."/>
            <person name="Jenjaroenpun P."/>
            <person name="Wongsurawat T."/>
            <person name="Nookeaw I."/>
            <person name="Cheawchanlertfa P."/>
            <person name="Kosugi A."/>
            <person name="Cheevadhanarak S."/>
            <person name="Ratanakhanokchai K."/>
        </authorList>
    </citation>
    <scope>NUCLEOTIDE SEQUENCE [LARGE SCALE GENOMIC DNA]</scope>
    <source>
        <strain evidence="2 3">CT4</strain>
    </source>
</reference>